<dbReference type="InterPro" id="IPR050189">
    <property type="entry name" value="MFS_Efflux_Transporters"/>
</dbReference>
<evidence type="ECO:0000313" key="9">
    <source>
        <dbReference type="EMBL" id="KRN27586.1"/>
    </source>
</evidence>
<feature type="transmembrane region" description="Helical" evidence="7">
    <location>
        <begin position="259"/>
        <end position="278"/>
    </location>
</feature>
<keyword evidence="6 7" id="KW-0472">Membrane</keyword>
<dbReference type="InterPro" id="IPR011701">
    <property type="entry name" value="MFS"/>
</dbReference>
<feature type="transmembrane region" description="Helical" evidence="7">
    <location>
        <begin position="28"/>
        <end position="47"/>
    </location>
</feature>
<evidence type="ECO:0000313" key="10">
    <source>
        <dbReference type="EMBL" id="KRN30141.1"/>
    </source>
</evidence>
<dbReference type="PANTHER" id="PTHR43124:SF3">
    <property type="entry name" value="CHLORAMPHENICOL EFFLUX PUMP RV0191"/>
    <property type="match status" value="1"/>
</dbReference>
<keyword evidence="3" id="KW-1003">Cell membrane</keyword>
<evidence type="ECO:0000256" key="5">
    <source>
        <dbReference type="ARBA" id="ARBA00022989"/>
    </source>
</evidence>
<dbReference type="EMBL" id="JQAZ01000008">
    <property type="protein sequence ID" value="KRN30141.1"/>
    <property type="molecule type" value="Genomic_DNA"/>
</dbReference>
<keyword evidence="11" id="KW-1185">Reference proteome</keyword>
<feature type="transmembrane region" description="Helical" evidence="7">
    <location>
        <begin position="118"/>
        <end position="139"/>
    </location>
</feature>
<dbReference type="GO" id="GO:0022857">
    <property type="term" value="F:transmembrane transporter activity"/>
    <property type="evidence" value="ECO:0007669"/>
    <property type="project" value="InterPro"/>
</dbReference>
<dbReference type="STRING" id="81857.IV38_GL002042"/>
<comment type="subcellular location">
    <subcellularLocation>
        <location evidence="1">Cell membrane</location>
        <topology evidence="1">Multi-pass membrane protein</topology>
    </subcellularLocation>
</comment>
<evidence type="ECO:0000259" key="8">
    <source>
        <dbReference type="PROSITE" id="PS50850"/>
    </source>
</evidence>
<keyword evidence="2" id="KW-0813">Transport</keyword>
<dbReference type="GO" id="GO:0005886">
    <property type="term" value="C:plasma membrane"/>
    <property type="evidence" value="ECO:0007669"/>
    <property type="project" value="UniProtKB-SubCell"/>
</dbReference>
<feature type="transmembrane region" description="Helical" evidence="7">
    <location>
        <begin position="79"/>
        <end position="106"/>
    </location>
</feature>
<evidence type="ECO:0000256" key="1">
    <source>
        <dbReference type="ARBA" id="ARBA00004651"/>
    </source>
</evidence>
<feature type="domain" description="Major facilitator superfamily (MFS) profile" evidence="8">
    <location>
        <begin position="1"/>
        <end position="371"/>
    </location>
</feature>
<keyword evidence="5 7" id="KW-1133">Transmembrane helix</keyword>
<reference evidence="11 12" key="1">
    <citation type="journal article" date="2015" name="Genome Announc.">
        <title>Expanding the biotechnology potential of lactobacilli through comparative genomics of 213 strains and associated genera.</title>
        <authorList>
            <person name="Sun Z."/>
            <person name="Harris H.M."/>
            <person name="McCann A."/>
            <person name="Guo C."/>
            <person name="Argimon S."/>
            <person name="Zhang W."/>
            <person name="Yang X."/>
            <person name="Jeffery I.B."/>
            <person name="Cooney J.C."/>
            <person name="Kagawa T.F."/>
            <person name="Liu W."/>
            <person name="Song Y."/>
            <person name="Salvetti E."/>
            <person name="Wrobel A."/>
            <person name="Rasinkangas P."/>
            <person name="Parkhill J."/>
            <person name="Rea M.C."/>
            <person name="O'Sullivan O."/>
            <person name="Ritari J."/>
            <person name="Douillard F.P."/>
            <person name="Paul Ross R."/>
            <person name="Yang R."/>
            <person name="Briner A.E."/>
            <person name="Felis G.E."/>
            <person name="de Vos W.M."/>
            <person name="Barrangou R."/>
            <person name="Klaenhammer T.R."/>
            <person name="Caufield P.W."/>
            <person name="Cui Y."/>
            <person name="Zhang H."/>
            <person name="O'Toole P.W."/>
        </authorList>
    </citation>
    <scope>NUCLEOTIDE SEQUENCE [LARGE SCALE GENOMIC DNA]</scope>
    <source>
        <strain evidence="9 12">ATCC BAA-66</strain>
        <strain evidence="10 11">DSM 13344</strain>
    </source>
</reference>
<evidence type="ECO:0000256" key="7">
    <source>
        <dbReference type="SAM" id="Phobius"/>
    </source>
</evidence>
<dbReference type="Proteomes" id="UP000051751">
    <property type="component" value="Unassembled WGS sequence"/>
</dbReference>
<dbReference type="Proteomes" id="UP000051645">
    <property type="component" value="Unassembled WGS sequence"/>
</dbReference>
<evidence type="ECO:0000256" key="3">
    <source>
        <dbReference type="ARBA" id="ARBA00022475"/>
    </source>
</evidence>
<evidence type="ECO:0000256" key="6">
    <source>
        <dbReference type="ARBA" id="ARBA00023136"/>
    </source>
</evidence>
<dbReference type="PANTHER" id="PTHR43124">
    <property type="entry name" value="PURINE EFFLUX PUMP PBUE"/>
    <property type="match status" value="1"/>
</dbReference>
<accession>A0A0R2FG42</accession>
<organism evidence="9 12">
    <name type="scientific">Lactobacillus selangorensis</name>
    <dbReference type="NCBI Taxonomy" id="81857"/>
    <lineage>
        <taxon>Bacteria</taxon>
        <taxon>Bacillati</taxon>
        <taxon>Bacillota</taxon>
        <taxon>Bacilli</taxon>
        <taxon>Lactobacillales</taxon>
        <taxon>Lactobacillaceae</taxon>
        <taxon>Lactobacillus</taxon>
    </lineage>
</organism>
<dbReference type="Pfam" id="PF07690">
    <property type="entry name" value="MFS_1"/>
    <property type="match status" value="1"/>
</dbReference>
<evidence type="ECO:0000256" key="2">
    <source>
        <dbReference type="ARBA" id="ARBA00022448"/>
    </source>
</evidence>
<gene>
    <name evidence="9" type="ORF">IV38_GL002042</name>
    <name evidence="10" type="ORF">IV40_GL001987</name>
</gene>
<dbReference type="AlphaFoldDB" id="A0A0R2FG42"/>
<feature type="transmembrane region" description="Helical" evidence="7">
    <location>
        <begin position="194"/>
        <end position="212"/>
    </location>
</feature>
<dbReference type="EMBL" id="JQAT01000007">
    <property type="protein sequence ID" value="KRN27586.1"/>
    <property type="molecule type" value="Genomic_DNA"/>
</dbReference>
<dbReference type="InterPro" id="IPR036259">
    <property type="entry name" value="MFS_trans_sf"/>
</dbReference>
<sequence length="388" mass="41159">MSGLVITSAFSAIIKSFPNESVTKIQMLGTVPGLGTLVTTLFVGVLATRFSKKLLSLIGIFLIGLGGLLPIAFHSNVNLLLAFGVLMGVGLGFTTPIYPMLISIFFDGDDRVEMMGQSTAFSSLGSIIMVVGGSTLGAVDWTHTYYIFAITILVFFIVLFTLPNDHVPVQPTSAAGPAQKKPNTLEVVKKLNKYVFVIVGITLIMSMVYTIFQTNLSIILASKALGGTSAAGIVNAIGTVGGLITGFSMKYIKRLFKDNILVAGFASLMLTFILIRFAGSLAMAMVGSFLSGFAMATIMSTLPYYVSLVTSGAELAIAMSLFQFMNSLGSFFSPMVLGAFHISSGNDAFFVGIIASAVMGLFCLFGRVGKHVTKQGVQEKAKRSVVKD</sequence>
<feature type="transmembrane region" description="Helical" evidence="7">
    <location>
        <begin position="224"/>
        <end position="247"/>
    </location>
</feature>
<dbReference type="PATRIC" id="fig|81857.3.peg.2083"/>
<feature type="transmembrane region" description="Helical" evidence="7">
    <location>
        <begin position="284"/>
        <end position="306"/>
    </location>
</feature>
<dbReference type="SUPFAM" id="SSF103473">
    <property type="entry name" value="MFS general substrate transporter"/>
    <property type="match status" value="1"/>
</dbReference>
<dbReference type="InterPro" id="IPR020846">
    <property type="entry name" value="MFS_dom"/>
</dbReference>
<name>A0A0R2FG42_9LACO</name>
<dbReference type="PROSITE" id="PS50850">
    <property type="entry name" value="MFS"/>
    <property type="match status" value="1"/>
</dbReference>
<proteinExistence type="predicted"/>
<evidence type="ECO:0000313" key="11">
    <source>
        <dbReference type="Proteomes" id="UP000051645"/>
    </source>
</evidence>
<feature type="transmembrane region" description="Helical" evidence="7">
    <location>
        <begin position="318"/>
        <end position="342"/>
    </location>
</feature>
<feature type="transmembrane region" description="Helical" evidence="7">
    <location>
        <begin position="145"/>
        <end position="162"/>
    </location>
</feature>
<evidence type="ECO:0000256" key="4">
    <source>
        <dbReference type="ARBA" id="ARBA00022692"/>
    </source>
</evidence>
<feature type="transmembrane region" description="Helical" evidence="7">
    <location>
        <begin position="348"/>
        <end position="365"/>
    </location>
</feature>
<dbReference type="Gene3D" id="1.20.1250.20">
    <property type="entry name" value="MFS general substrate transporter like domains"/>
    <property type="match status" value="1"/>
</dbReference>
<keyword evidence="4 7" id="KW-0812">Transmembrane</keyword>
<comment type="caution">
    <text evidence="9">The sequence shown here is derived from an EMBL/GenBank/DDBJ whole genome shotgun (WGS) entry which is preliminary data.</text>
</comment>
<evidence type="ECO:0000313" key="12">
    <source>
        <dbReference type="Proteomes" id="UP000051751"/>
    </source>
</evidence>
<protein>
    <recommendedName>
        <fullName evidence="8">Major facilitator superfamily (MFS) profile domain-containing protein</fullName>
    </recommendedName>
</protein>
<feature type="transmembrane region" description="Helical" evidence="7">
    <location>
        <begin position="54"/>
        <end position="73"/>
    </location>
</feature>